<feature type="region of interest" description="Disordered" evidence="1">
    <location>
        <begin position="39"/>
        <end position="85"/>
    </location>
</feature>
<feature type="compositionally biased region" description="Basic and acidic residues" evidence="1">
    <location>
        <begin position="53"/>
        <end position="63"/>
    </location>
</feature>
<dbReference type="InParanoid" id="A0A7N2MXW6"/>
<dbReference type="EMBL" id="LRBV02000011">
    <property type="status" value="NOT_ANNOTATED_CDS"/>
    <property type="molecule type" value="Genomic_DNA"/>
</dbReference>
<protein>
    <submittedName>
        <fullName evidence="2">Uncharacterized protein</fullName>
    </submittedName>
</protein>
<accession>A0A7N2MXW6</accession>
<sequence>MTNPQAAARVILSRKFCIFEVPFESCSFQHIGRDFNLVANDDSTHDDDDSSTDSERDNSRDYDSPYSDNDWGEPPSDREDEDEDEDADLFYEEYDNDVDHYDEDIEDDAEANRWSNTDSYQYRLINVLENAKEENTQANQMYHDEYPHRHLSDWSDITNGSSRFGPRLVALDQKLMVHSFRIMTLENIECNEERMEEAKSEYLPQPTYLDMEVEEEATDYMDIDLALLMLREEGAYWEPPATVEATTELKNWAWEGSAHPMEDFVKKIKTVKSVTFAKKIKTAEPVTPTKNIVSIPIESIFASVFIPIKSICDSFPVESIESVKNSFPFNMISDSTYLLALNVFISEIGKETHNNKELKHRYLEPIKKETQPINLGTDDELKIIQMGLNRLKERCISGVAEKFQGGLCLVIRRHA</sequence>
<dbReference type="AlphaFoldDB" id="A0A7N2MXW6"/>
<reference evidence="2 3" key="1">
    <citation type="journal article" date="2016" name="G3 (Bethesda)">
        <title>First Draft Assembly and Annotation of the Genome of a California Endemic Oak Quercus lobata Nee (Fagaceae).</title>
        <authorList>
            <person name="Sork V.L."/>
            <person name="Fitz-Gibbon S.T."/>
            <person name="Puiu D."/>
            <person name="Crepeau M."/>
            <person name="Gugger P.F."/>
            <person name="Sherman R."/>
            <person name="Stevens K."/>
            <person name="Langley C.H."/>
            <person name="Pellegrini M."/>
            <person name="Salzberg S.L."/>
        </authorList>
    </citation>
    <scope>NUCLEOTIDE SEQUENCE [LARGE SCALE GENOMIC DNA]</scope>
    <source>
        <strain evidence="2 3">cv. SW786</strain>
    </source>
</reference>
<dbReference type="EnsemblPlants" id="QL11p037190:mrna">
    <property type="protein sequence ID" value="QL11p037190:mrna"/>
    <property type="gene ID" value="QL11p037190"/>
</dbReference>
<proteinExistence type="predicted"/>
<evidence type="ECO:0000313" key="2">
    <source>
        <dbReference type="EnsemblPlants" id="QL11p037190:mrna"/>
    </source>
</evidence>
<evidence type="ECO:0000313" key="3">
    <source>
        <dbReference type="Proteomes" id="UP000594261"/>
    </source>
</evidence>
<evidence type="ECO:0000256" key="1">
    <source>
        <dbReference type="SAM" id="MobiDB-lite"/>
    </source>
</evidence>
<name>A0A7N2MXW6_QUELO</name>
<dbReference type="Gramene" id="QL11p037190:mrna">
    <property type="protein sequence ID" value="QL11p037190:mrna"/>
    <property type="gene ID" value="QL11p037190"/>
</dbReference>
<keyword evidence="3" id="KW-1185">Reference proteome</keyword>
<reference evidence="2" key="2">
    <citation type="submission" date="2021-01" db="UniProtKB">
        <authorList>
            <consortium name="EnsemblPlants"/>
        </authorList>
    </citation>
    <scope>IDENTIFICATION</scope>
</reference>
<organism evidence="2 3">
    <name type="scientific">Quercus lobata</name>
    <name type="common">Valley oak</name>
    <dbReference type="NCBI Taxonomy" id="97700"/>
    <lineage>
        <taxon>Eukaryota</taxon>
        <taxon>Viridiplantae</taxon>
        <taxon>Streptophyta</taxon>
        <taxon>Embryophyta</taxon>
        <taxon>Tracheophyta</taxon>
        <taxon>Spermatophyta</taxon>
        <taxon>Magnoliopsida</taxon>
        <taxon>eudicotyledons</taxon>
        <taxon>Gunneridae</taxon>
        <taxon>Pentapetalae</taxon>
        <taxon>rosids</taxon>
        <taxon>fabids</taxon>
        <taxon>Fagales</taxon>
        <taxon>Fagaceae</taxon>
        <taxon>Quercus</taxon>
    </lineage>
</organism>
<dbReference type="Proteomes" id="UP000594261">
    <property type="component" value="Chromosome 11"/>
</dbReference>